<reference evidence="3" key="1">
    <citation type="journal article" date="2006" name="PLoS Biol.">
        <title>Macronuclear genome sequence of the ciliate Tetrahymena thermophila, a model eukaryote.</title>
        <authorList>
            <person name="Eisen J.A."/>
            <person name="Coyne R.S."/>
            <person name="Wu M."/>
            <person name="Wu D."/>
            <person name="Thiagarajan M."/>
            <person name="Wortman J.R."/>
            <person name="Badger J.H."/>
            <person name="Ren Q."/>
            <person name="Amedeo P."/>
            <person name="Jones K.M."/>
            <person name="Tallon L.J."/>
            <person name="Delcher A.L."/>
            <person name="Salzberg S.L."/>
            <person name="Silva J.C."/>
            <person name="Haas B.J."/>
            <person name="Majoros W.H."/>
            <person name="Farzad M."/>
            <person name="Carlton J.M."/>
            <person name="Smith R.K. Jr."/>
            <person name="Garg J."/>
            <person name="Pearlman R.E."/>
            <person name="Karrer K.M."/>
            <person name="Sun L."/>
            <person name="Manning G."/>
            <person name="Elde N.C."/>
            <person name="Turkewitz A.P."/>
            <person name="Asai D.J."/>
            <person name="Wilkes D.E."/>
            <person name="Wang Y."/>
            <person name="Cai H."/>
            <person name="Collins K."/>
            <person name="Stewart B.A."/>
            <person name="Lee S.R."/>
            <person name="Wilamowska K."/>
            <person name="Weinberg Z."/>
            <person name="Ruzzo W.L."/>
            <person name="Wloga D."/>
            <person name="Gaertig J."/>
            <person name="Frankel J."/>
            <person name="Tsao C.-C."/>
            <person name="Gorovsky M.A."/>
            <person name="Keeling P.J."/>
            <person name="Waller R.F."/>
            <person name="Patron N.J."/>
            <person name="Cherry J.M."/>
            <person name="Stover N.A."/>
            <person name="Krieger C.J."/>
            <person name="del Toro C."/>
            <person name="Ryder H.F."/>
            <person name="Williamson S.C."/>
            <person name="Barbeau R.A."/>
            <person name="Hamilton E.P."/>
            <person name="Orias E."/>
        </authorList>
    </citation>
    <scope>NUCLEOTIDE SEQUENCE [LARGE SCALE GENOMIC DNA]</scope>
    <source>
        <strain evidence="3">SB210</strain>
    </source>
</reference>
<dbReference type="HOGENOM" id="CLU_401466_0_0_1"/>
<feature type="compositionally biased region" description="Polar residues" evidence="1">
    <location>
        <begin position="40"/>
        <end position="63"/>
    </location>
</feature>
<feature type="compositionally biased region" description="Low complexity" evidence="1">
    <location>
        <begin position="503"/>
        <end position="514"/>
    </location>
</feature>
<feature type="compositionally biased region" description="Basic and acidic residues" evidence="1">
    <location>
        <begin position="21"/>
        <end position="39"/>
    </location>
</feature>
<feature type="compositionally biased region" description="Polar residues" evidence="1">
    <location>
        <begin position="476"/>
        <end position="489"/>
    </location>
</feature>
<evidence type="ECO:0000313" key="3">
    <source>
        <dbReference type="Proteomes" id="UP000009168"/>
    </source>
</evidence>
<evidence type="ECO:0000256" key="1">
    <source>
        <dbReference type="SAM" id="MobiDB-lite"/>
    </source>
</evidence>
<dbReference type="GeneID" id="7822717"/>
<keyword evidence="3" id="KW-1185">Reference proteome</keyword>
<name>Q233A2_TETTS</name>
<dbReference type="EMBL" id="GG662770">
    <property type="protein sequence ID" value="EAR91678.1"/>
    <property type="molecule type" value="Genomic_DNA"/>
</dbReference>
<dbReference type="KEGG" id="tet:TTHERM_00394510"/>
<evidence type="ECO:0000313" key="2">
    <source>
        <dbReference type="EMBL" id="EAR91678.1"/>
    </source>
</evidence>
<dbReference type="AlphaFoldDB" id="Q233A2"/>
<dbReference type="RefSeq" id="XP_001011923.1">
    <property type="nucleotide sequence ID" value="XM_001011923.3"/>
</dbReference>
<proteinExistence type="predicted"/>
<protein>
    <submittedName>
        <fullName evidence="2">Uncharacterized protein</fullName>
    </submittedName>
</protein>
<dbReference type="Proteomes" id="UP000009168">
    <property type="component" value="Unassembled WGS sequence"/>
</dbReference>
<feature type="region of interest" description="Disordered" evidence="1">
    <location>
        <begin position="469"/>
        <end position="490"/>
    </location>
</feature>
<sequence>MEIEEKDSNSFVSFEVKKKITKDKSYKARTSKDQSKKNEQNQIQKNTNVQQNEKQKTSQTQKPCSLVGISAIENEENQENQPVENLKAVEMEIIPIVRHLKMQTVYMLAGDVMVDLDFGMKEDEHPYCQISAINSFKNPIKVEVLKEYMSNEVDLTNSQDSLKEFRKIIEILENYPDKYAHDFGKVLRQYQIFVTGQIKKAEFLKSNLDYKSLIPTFDKQFEEFLVDARQYLKQIITKNKFQFYMIVRSNVHTLTHDIAKFGLSEGLCQLLGGNGDQIGSLILRRGLFEFFSKETRNNFYFYYLSKFLNVKDVQIEKSISLVTLDGIELKVDYEMDNYFGKNTQPDVLFFYPFMLITITFDVKPYMVKQVLNIRQTLDNETQQYMKDFEEDIYYSLESQIFLENYYADYYEKIMQNNGKCLPKEKRKYKKHPQTKHQLDFRQQNQSVFQNIKQNSKLRDQKFQTIQNESINEEVNDQVQNSDPSSNTLKDQQDIQDIQIQDNNSNNMLSENNNSVVQNNDSEGEQNTLSDKQVYQQNYRQNHNSNHLNQYPYVSYNYTNYENLDVHNFNQKQCANFEQAIPKHQQKIQLQENICIYQSSQYANNAEKLDISKIPQNLEEMNDYQQIHNDIQYTSNLLDQQHHLNDLNGSGDLFKSQNYLNNEQNYSIFNNNHNNNITSYNNYNIIQ</sequence>
<feature type="region of interest" description="Disordered" evidence="1">
    <location>
        <begin position="21"/>
        <end position="63"/>
    </location>
</feature>
<organism evidence="2 3">
    <name type="scientific">Tetrahymena thermophila (strain SB210)</name>
    <dbReference type="NCBI Taxonomy" id="312017"/>
    <lineage>
        <taxon>Eukaryota</taxon>
        <taxon>Sar</taxon>
        <taxon>Alveolata</taxon>
        <taxon>Ciliophora</taxon>
        <taxon>Intramacronucleata</taxon>
        <taxon>Oligohymenophorea</taxon>
        <taxon>Hymenostomatida</taxon>
        <taxon>Tetrahymenina</taxon>
        <taxon>Tetrahymenidae</taxon>
        <taxon>Tetrahymena</taxon>
    </lineage>
</organism>
<accession>Q233A2</accession>
<dbReference type="InParanoid" id="Q233A2"/>
<feature type="compositionally biased region" description="Polar residues" evidence="1">
    <location>
        <begin position="515"/>
        <end position="525"/>
    </location>
</feature>
<gene>
    <name evidence="2" type="ORF">TTHERM_00394510</name>
</gene>
<feature type="region of interest" description="Disordered" evidence="1">
    <location>
        <begin position="503"/>
        <end position="525"/>
    </location>
</feature>